<dbReference type="SUPFAM" id="SSF53067">
    <property type="entry name" value="Actin-like ATPase domain"/>
    <property type="match status" value="2"/>
</dbReference>
<name>A0A2X0MRD3_9BASI</name>
<sequence>MLGSLNQPTPSNSSTQPHPHPQSHPAPLNRYPPLFLAVDGGGSGVRAVIASHAGVELARARQVHAIKSVTAPVAVTRILQAVNAALTLVPLPVTRLARVRKQSSLMGHCFAKAWVGVAGVDSRTQGSDFEDLLRQALHFMCVFASDGHLFAAASTSLPHVDATVVMCAGTGSVSLAFRIHPTTREPKLVACRGGWGPVLGDEGSAYSIGRLGIRSVLSYFDELYMGVRRQGPNTAKNTSNLSDVWGYITLLWSHHLRRSDRPHLFGLFDASSFPRNGVTAQNLDRRSARIVLEHAFPAIVECVESKRTALGILAEAQAHLIDVVLLFVDQLRLDLHRTVLTLGGSLWTKFRICADVSGEARGDTMCVQACHHCVGCRRTRSSISCATFEANGGRPNTEADELELHNKIR</sequence>
<evidence type="ECO:0000256" key="1">
    <source>
        <dbReference type="SAM" id="MobiDB-lite"/>
    </source>
</evidence>
<keyword evidence="3" id="KW-1185">Reference proteome</keyword>
<proteinExistence type="predicted"/>
<gene>
    <name evidence="2" type="primary">BQ5605_C074g12905</name>
    <name evidence="2" type="ORF">BQ5605_C074G12905</name>
</gene>
<dbReference type="PANTHER" id="PTHR43190:SF3">
    <property type="entry name" value="N-ACETYL-D-GLUCOSAMINE KINASE"/>
    <property type="match status" value="1"/>
</dbReference>
<dbReference type="Gene3D" id="3.30.420.40">
    <property type="match status" value="1"/>
</dbReference>
<evidence type="ECO:0000313" key="2">
    <source>
        <dbReference type="EMBL" id="SGZ34929.1"/>
    </source>
</evidence>
<feature type="region of interest" description="Disordered" evidence="1">
    <location>
        <begin position="1"/>
        <end position="29"/>
    </location>
</feature>
<evidence type="ECO:0000313" key="3">
    <source>
        <dbReference type="Proteomes" id="UP000249464"/>
    </source>
</evidence>
<organism evidence="2 3">
    <name type="scientific">Microbotryum silenes-dioicae</name>
    <dbReference type="NCBI Taxonomy" id="796604"/>
    <lineage>
        <taxon>Eukaryota</taxon>
        <taxon>Fungi</taxon>
        <taxon>Dikarya</taxon>
        <taxon>Basidiomycota</taxon>
        <taxon>Pucciniomycotina</taxon>
        <taxon>Microbotryomycetes</taxon>
        <taxon>Microbotryales</taxon>
        <taxon>Microbotryaceae</taxon>
        <taxon>Microbotryum</taxon>
    </lineage>
</organism>
<protein>
    <submittedName>
        <fullName evidence="2">BQ5605_C074g12905 protein</fullName>
    </submittedName>
</protein>
<dbReference type="InterPro" id="IPR043129">
    <property type="entry name" value="ATPase_NBD"/>
</dbReference>
<dbReference type="STRING" id="796604.A0A2X0MRD3"/>
<dbReference type="EMBL" id="FQNC01000129">
    <property type="protein sequence ID" value="SGZ34929.1"/>
    <property type="molecule type" value="Genomic_DNA"/>
</dbReference>
<dbReference type="InterPro" id="IPR052519">
    <property type="entry name" value="Euk-type_GlcNAc_Kinase"/>
</dbReference>
<dbReference type="Proteomes" id="UP000249464">
    <property type="component" value="Unassembled WGS sequence"/>
</dbReference>
<dbReference type="AlphaFoldDB" id="A0A2X0MRD3"/>
<accession>A0A2X0MRD3</accession>
<dbReference type="PANTHER" id="PTHR43190">
    <property type="entry name" value="N-ACETYL-D-GLUCOSAMINE KINASE"/>
    <property type="match status" value="1"/>
</dbReference>
<feature type="compositionally biased region" description="Low complexity" evidence="1">
    <location>
        <begin position="1"/>
        <end position="17"/>
    </location>
</feature>
<reference evidence="2 3" key="1">
    <citation type="submission" date="2016-11" db="EMBL/GenBank/DDBJ databases">
        <authorList>
            <person name="Jaros S."/>
            <person name="Januszkiewicz K."/>
            <person name="Wedrychowicz H."/>
        </authorList>
    </citation>
    <scope>NUCLEOTIDE SEQUENCE [LARGE SCALE GENOMIC DNA]</scope>
</reference>